<evidence type="ECO:0008006" key="4">
    <source>
        <dbReference type="Google" id="ProtNLM"/>
    </source>
</evidence>
<reference evidence="3" key="1">
    <citation type="journal article" date="2020" name="Nat. Commun.">
        <title>Genome assembly of wild tea tree DASZ reveals pedigree and selection history of tea varieties.</title>
        <authorList>
            <person name="Zhang W."/>
            <person name="Zhang Y."/>
            <person name="Qiu H."/>
            <person name="Guo Y."/>
            <person name="Wan H."/>
            <person name="Zhang X."/>
            <person name="Scossa F."/>
            <person name="Alseekh S."/>
            <person name="Zhang Q."/>
            <person name="Wang P."/>
            <person name="Xu L."/>
            <person name="Schmidt M.H."/>
            <person name="Jia X."/>
            <person name="Li D."/>
            <person name="Zhu A."/>
            <person name="Guo F."/>
            <person name="Chen W."/>
            <person name="Ni D."/>
            <person name="Usadel B."/>
            <person name="Fernie A.R."/>
            <person name="Wen W."/>
        </authorList>
    </citation>
    <scope>NUCLEOTIDE SEQUENCE [LARGE SCALE GENOMIC DNA]</scope>
    <source>
        <strain evidence="3">cv. G240</strain>
    </source>
</reference>
<dbReference type="PANTHER" id="PTHR33527">
    <property type="entry name" value="OS07G0274300 PROTEIN"/>
    <property type="match status" value="1"/>
</dbReference>
<dbReference type="PANTHER" id="PTHR33527:SF45">
    <property type="entry name" value="RRM DOMAIN-CONTAINING PROTEIN"/>
    <property type="match status" value="1"/>
</dbReference>
<keyword evidence="3" id="KW-1185">Reference proteome</keyword>
<evidence type="ECO:0000313" key="3">
    <source>
        <dbReference type="Proteomes" id="UP000593564"/>
    </source>
</evidence>
<dbReference type="EMBL" id="JACBKZ010000004">
    <property type="protein sequence ID" value="KAF5952861.1"/>
    <property type="molecule type" value="Genomic_DNA"/>
</dbReference>
<dbReference type="Proteomes" id="UP000593564">
    <property type="component" value="Unassembled WGS sequence"/>
</dbReference>
<evidence type="ECO:0000313" key="2">
    <source>
        <dbReference type="EMBL" id="KAF5952861.1"/>
    </source>
</evidence>
<comment type="caution">
    <text evidence="2">The sequence shown here is derived from an EMBL/GenBank/DDBJ whole genome shotgun (WGS) entry which is preliminary data.</text>
</comment>
<evidence type="ECO:0000256" key="1">
    <source>
        <dbReference type="SAM" id="MobiDB-lite"/>
    </source>
</evidence>
<organism evidence="2 3">
    <name type="scientific">Camellia sinensis</name>
    <name type="common">Tea plant</name>
    <name type="synonym">Thea sinensis</name>
    <dbReference type="NCBI Taxonomy" id="4442"/>
    <lineage>
        <taxon>Eukaryota</taxon>
        <taxon>Viridiplantae</taxon>
        <taxon>Streptophyta</taxon>
        <taxon>Embryophyta</taxon>
        <taxon>Tracheophyta</taxon>
        <taxon>Spermatophyta</taxon>
        <taxon>Magnoliopsida</taxon>
        <taxon>eudicotyledons</taxon>
        <taxon>Gunneridae</taxon>
        <taxon>Pentapetalae</taxon>
        <taxon>asterids</taxon>
        <taxon>Ericales</taxon>
        <taxon>Theaceae</taxon>
        <taxon>Camellia</taxon>
    </lineage>
</organism>
<gene>
    <name evidence="2" type="ORF">HYC85_010805</name>
</gene>
<accession>A0A7J7HKU9</accession>
<reference evidence="2 3" key="2">
    <citation type="submission" date="2020-07" db="EMBL/GenBank/DDBJ databases">
        <title>Genome assembly of wild tea tree DASZ reveals pedigree and selection history of tea varieties.</title>
        <authorList>
            <person name="Zhang W."/>
        </authorList>
    </citation>
    <scope>NUCLEOTIDE SEQUENCE [LARGE SCALE GENOMIC DNA]</scope>
    <source>
        <strain evidence="3">cv. G240</strain>
        <tissue evidence="2">Leaf</tissue>
    </source>
</reference>
<protein>
    <recommendedName>
        <fullName evidence="4">RRM domain-containing protein</fullName>
    </recommendedName>
</protein>
<proteinExistence type="predicted"/>
<dbReference type="AlphaFoldDB" id="A0A7J7HKU9"/>
<name>A0A7J7HKU9_CAMSI</name>
<sequence length="140" mass="15782">MVVPSGGDTESSGLGTDAEGGDNPKMEGSGFKLNPNAREWYPPPSDGTDEESRCLYITFSNGYPLSENQIYLFFSCMEFGRYVEKIYIHKPRDSVPLFGKITFKASFVPAAILNGRDQVRFTVFGRTIWCKKYNRSNRGR</sequence>
<feature type="region of interest" description="Disordered" evidence="1">
    <location>
        <begin position="1"/>
        <end position="49"/>
    </location>
</feature>